<protein>
    <recommendedName>
        <fullName evidence="3">Ribosomal S4p-like protein</fullName>
    </recommendedName>
</protein>
<name>A4SPJ5_AERS4</name>
<dbReference type="KEGG" id="asa:ASA_2800"/>
<organism evidence="1 2">
    <name type="scientific">Aeromonas salmonicida (strain A449)</name>
    <dbReference type="NCBI Taxonomy" id="382245"/>
    <lineage>
        <taxon>Bacteria</taxon>
        <taxon>Pseudomonadati</taxon>
        <taxon>Pseudomonadota</taxon>
        <taxon>Gammaproteobacteria</taxon>
        <taxon>Aeromonadales</taxon>
        <taxon>Aeromonadaceae</taxon>
        <taxon>Aeromonas</taxon>
    </lineage>
</organism>
<proteinExistence type="predicted"/>
<dbReference type="Proteomes" id="UP000000225">
    <property type="component" value="Chromosome"/>
</dbReference>
<dbReference type="EMBL" id="CP000644">
    <property type="protein sequence ID" value="ABO90817.1"/>
    <property type="molecule type" value="Genomic_DNA"/>
</dbReference>
<dbReference type="AlphaFoldDB" id="A4SPJ5"/>
<accession>A4SPJ5</accession>
<reference evidence="2" key="1">
    <citation type="journal article" date="2008" name="BMC Genomics">
        <title>The genome of Aeromonas salmonicida subsp. salmonicida A449: insights into the evolution of a fish pathogen.</title>
        <authorList>
            <person name="Reith M.E."/>
            <person name="Singh R.K."/>
            <person name="Curtis B."/>
            <person name="Boyd J.M."/>
            <person name="Bouevitch A."/>
            <person name="Kimball J."/>
            <person name="Munholland J."/>
            <person name="Murphy C."/>
            <person name="Sarty D."/>
            <person name="Williams J."/>
            <person name="Nash J.H."/>
            <person name="Johnson S.C."/>
            <person name="Brown L.L."/>
        </authorList>
    </citation>
    <scope>NUCLEOTIDE SEQUENCE [LARGE SCALE GENOMIC DNA]</scope>
    <source>
        <strain evidence="2">A449</strain>
    </source>
</reference>
<evidence type="ECO:0000313" key="2">
    <source>
        <dbReference type="Proteomes" id="UP000000225"/>
    </source>
</evidence>
<dbReference type="Pfam" id="PF11993">
    <property type="entry name" value="VC2046"/>
    <property type="match status" value="1"/>
</dbReference>
<dbReference type="eggNOG" id="ENOG5033CMH">
    <property type="taxonomic scope" value="Bacteria"/>
</dbReference>
<dbReference type="HOGENOM" id="CLU_1425252_0_0_6"/>
<gene>
    <name evidence="1" type="ordered locus">ASA_2800</name>
</gene>
<evidence type="ECO:0000313" key="1">
    <source>
        <dbReference type="EMBL" id="ABO90817.1"/>
    </source>
</evidence>
<sequence>MRPISNETTISKSYLMLPSAIRDQLLVDEAQLGQRLNRDLQHGDRADFRLHLALLTDAVEEQPWFDPVRVSKPDTRVWRSHFELPAVTPLQGGEDDGGSAHLNERLQQGGSMVDVRLWLALRSPPLLGPQAALDPAVYDNLSPLGRERWQHKLADQPRRDDPLLMLPVLNALQEGVDTRLHWLS</sequence>
<dbReference type="InterPro" id="IPR021879">
    <property type="entry name" value="VC2046_fam"/>
</dbReference>
<evidence type="ECO:0008006" key="3">
    <source>
        <dbReference type="Google" id="ProtNLM"/>
    </source>
</evidence>